<dbReference type="EMBL" id="RCZC01000001">
    <property type="protein sequence ID" value="TPG56727.1"/>
    <property type="molecule type" value="Genomic_DNA"/>
</dbReference>
<comment type="caution">
    <text evidence="2">The sequence shown here is derived from an EMBL/GenBank/DDBJ whole genome shotgun (WGS) entry which is preliminary data.</text>
</comment>
<keyword evidence="3" id="KW-1185">Reference proteome</keyword>
<feature type="signal peptide" evidence="1">
    <location>
        <begin position="1"/>
        <end position="20"/>
    </location>
</feature>
<dbReference type="Proteomes" id="UP000319931">
    <property type="component" value="Unassembled WGS sequence"/>
</dbReference>
<reference evidence="2 3" key="1">
    <citation type="journal article" date="2019" name="Environ. Microbiol.">
        <title>Species interactions and distinct microbial communities in high Arctic permafrost affected cryosols are associated with the CH4 and CO2 gas fluxes.</title>
        <authorList>
            <person name="Altshuler I."/>
            <person name="Hamel J."/>
            <person name="Turney S."/>
            <person name="Magnuson E."/>
            <person name="Levesque R."/>
            <person name="Greer C."/>
            <person name="Whyte L.G."/>
        </authorList>
    </citation>
    <scope>NUCLEOTIDE SEQUENCE [LARGE SCALE GENOMIC DNA]</scope>
    <source>
        <strain evidence="2 3">E6.1</strain>
    </source>
</reference>
<gene>
    <name evidence="2" type="ORF">EAH76_02945</name>
</gene>
<evidence type="ECO:0000313" key="3">
    <source>
        <dbReference type="Proteomes" id="UP000319931"/>
    </source>
</evidence>
<evidence type="ECO:0000256" key="1">
    <source>
        <dbReference type="SAM" id="SignalP"/>
    </source>
</evidence>
<sequence length="109" mass="11637">MSITAFITTLLQVASTNAVAVPVPAGAQQLPTRLSVTQAACAPNDDPNDIVVCGRTNRRNSQRLERLDPRFERVTHSTGLFERRLSDTATMTGGGPKGSVGITLKLGFK</sequence>
<dbReference type="AlphaFoldDB" id="A0A502G429"/>
<proteinExistence type="predicted"/>
<name>A0A502G429_9SPHN</name>
<accession>A0A502G429</accession>
<dbReference type="OrthoDB" id="9916511at2"/>
<evidence type="ECO:0008006" key="4">
    <source>
        <dbReference type="Google" id="ProtNLM"/>
    </source>
</evidence>
<protein>
    <recommendedName>
        <fullName evidence="4">TonB-dependent receptor</fullName>
    </recommendedName>
</protein>
<keyword evidence="1" id="KW-0732">Signal</keyword>
<organism evidence="2 3">
    <name type="scientific">Sphingomonas glacialis</name>
    <dbReference type="NCBI Taxonomy" id="658225"/>
    <lineage>
        <taxon>Bacteria</taxon>
        <taxon>Pseudomonadati</taxon>
        <taxon>Pseudomonadota</taxon>
        <taxon>Alphaproteobacteria</taxon>
        <taxon>Sphingomonadales</taxon>
        <taxon>Sphingomonadaceae</taxon>
        <taxon>Sphingomonas</taxon>
    </lineage>
</organism>
<evidence type="ECO:0000313" key="2">
    <source>
        <dbReference type="EMBL" id="TPG56727.1"/>
    </source>
</evidence>
<feature type="chain" id="PRO_5021308986" description="TonB-dependent receptor" evidence="1">
    <location>
        <begin position="21"/>
        <end position="109"/>
    </location>
</feature>